<evidence type="ECO:0000313" key="2">
    <source>
        <dbReference type="Proteomes" id="UP000789405"/>
    </source>
</evidence>
<dbReference type="EMBL" id="CAJVPY010017601">
    <property type="protein sequence ID" value="CAG8762682.1"/>
    <property type="molecule type" value="Genomic_DNA"/>
</dbReference>
<dbReference type="Proteomes" id="UP000789405">
    <property type="component" value="Unassembled WGS sequence"/>
</dbReference>
<comment type="caution">
    <text evidence="1">The sequence shown here is derived from an EMBL/GenBank/DDBJ whole genome shotgun (WGS) entry which is preliminary data.</text>
</comment>
<name>A0A9N9NR53_9GLOM</name>
<protein>
    <submittedName>
        <fullName evidence="1">19491_t:CDS:1</fullName>
    </submittedName>
</protein>
<organism evidence="1 2">
    <name type="scientific">Dentiscutata erythropus</name>
    <dbReference type="NCBI Taxonomy" id="1348616"/>
    <lineage>
        <taxon>Eukaryota</taxon>
        <taxon>Fungi</taxon>
        <taxon>Fungi incertae sedis</taxon>
        <taxon>Mucoromycota</taxon>
        <taxon>Glomeromycotina</taxon>
        <taxon>Glomeromycetes</taxon>
        <taxon>Diversisporales</taxon>
        <taxon>Gigasporaceae</taxon>
        <taxon>Dentiscutata</taxon>
    </lineage>
</organism>
<dbReference type="AlphaFoldDB" id="A0A9N9NR53"/>
<keyword evidence="2" id="KW-1185">Reference proteome</keyword>
<evidence type="ECO:0000313" key="1">
    <source>
        <dbReference type="EMBL" id="CAG8762682.1"/>
    </source>
</evidence>
<gene>
    <name evidence="1" type="ORF">DERYTH_LOCUS17962</name>
</gene>
<proteinExistence type="predicted"/>
<sequence length="167" mass="19688">MNISSGIADYLSKVNYANWNIIDCLKFLDKNNCSGIVSENKKEILIEFKKQLHPASVNQSLNKKARDKVTKLYKNAERNFEFKEIACLFNDRIKKQRNQKDSTFELLTMESLNTDENLIIRNFKVRESLLNWKLKNNLFRDDFAYYDILDLTPDTNSDFVKSYLLPE</sequence>
<feature type="non-terminal residue" evidence="1">
    <location>
        <position position="1"/>
    </location>
</feature>
<dbReference type="OrthoDB" id="2377195at2759"/>
<accession>A0A9N9NR53</accession>
<reference evidence="1" key="1">
    <citation type="submission" date="2021-06" db="EMBL/GenBank/DDBJ databases">
        <authorList>
            <person name="Kallberg Y."/>
            <person name="Tangrot J."/>
            <person name="Rosling A."/>
        </authorList>
    </citation>
    <scope>NUCLEOTIDE SEQUENCE</scope>
    <source>
        <strain evidence="1">MA453B</strain>
    </source>
</reference>